<evidence type="ECO:0000313" key="2">
    <source>
        <dbReference type="EMBL" id="PLW54167.1"/>
    </source>
</evidence>
<dbReference type="STRING" id="200324.A0A2N5VVZ0"/>
<feature type="region of interest" description="Disordered" evidence="1">
    <location>
        <begin position="186"/>
        <end position="216"/>
    </location>
</feature>
<feature type="region of interest" description="Disordered" evidence="1">
    <location>
        <begin position="91"/>
        <end position="120"/>
    </location>
</feature>
<feature type="compositionally biased region" description="Basic and acidic residues" evidence="1">
    <location>
        <begin position="192"/>
        <end position="202"/>
    </location>
</feature>
<feature type="region of interest" description="Disordered" evidence="1">
    <location>
        <begin position="148"/>
        <end position="169"/>
    </location>
</feature>
<accession>A0A2N5VVZ0</accession>
<feature type="compositionally biased region" description="Low complexity" evidence="1">
    <location>
        <begin position="7"/>
        <end position="71"/>
    </location>
</feature>
<evidence type="ECO:0000313" key="3">
    <source>
        <dbReference type="Proteomes" id="UP000235388"/>
    </source>
</evidence>
<dbReference type="Proteomes" id="UP000235388">
    <property type="component" value="Unassembled WGS sequence"/>
</dbReference>
<reference evidence="2 3" key="1">
    <citation type="submission" date="2017-11" db="EMBL/GenBank/DDBJ databases">
        <title>De novo assembly and phasing of dikaryotic genomes from two isolates of Puccinia coronata f. sp. avenae, the causal agent of oat crown rust.</title>
        <authorList>
            <person name="Miller M.E."/>
            <person name="Zhang Y."/>
            <person name="Omidvar V."/>
            <person name="Sperschneider J."/>
            <person name="Schwessinger B."/>
            <person name="Raley C."/>
            <person name="Palmer J.M."/>
            <person name="Garnica D."/>
            <person name="Upadhyaya N."/>
            <person name="Rathjen J."/>
            <person name="Taylor J.M."/>
            <person name="Park R.F."/>
            <person name="Dodds P.N."/>
            <person name="Hirsch C.D."/>
            <person name="Kianian S.F."/>
            <person name="Figueroa M."/>
        </authorList>
    </citation>
    <scope>NUCLEOTIDE SEQUENCE [LARGE SCALE GENOMIC DNA]</scope>
    <source>
        <strain evidence="2">12NC29</strain>
    </source>
</reference>
<keyword evidence="3" id="KW-1185">Reference proteome</keyword>
<organism evidence="2 3">
    <name type="scientific">Puccinia coronata f. sp. avenae</name>
    <dbReference type="NCBI Taxonomy" id="200324"/>
    <lineage>
        <taxon>Eukaryota</taxon>
        <taxon>Fungi</taxon>
        <taxon>Dikarya</taxon>
        <taxon>Basidiomycota</taxon>
        <taxon>Pucciniomycotina</taxon>
        <taxon>Pucciniomycetes</taxon>
        <taxon>Pucciniales</taxon>
        <taxon>Pucciniaceae</taxon>
        <taxon>Puccinia</taxon>
    </lineage>
</organism>
<dbReference type="OrthoDB" id="2518339at2759"/>
<feature type="region of interest" description="Disordered" evidence="1">
    <location>
        <begin position="1"/>
        <end position="73"/>
    </location>
</feature>
<evidence type="ECO:0000256" key="1">
    <source>
        <dbReference type="SAM" id="MobiDB-lite"/>
    </source>
</evidence>
<name>A0A2N5VVZ0_9BASI</name>
<feature type="compositionally biased region" description="Low complexity" evidence="1">
    <location>
        <begin position="92"/>
        <end position="118"/>
    </location>
</feature>
<sequence>MASFIDPTSSTSTSTSTSTTVPFSSPSTSNSTLSVLNPAKTQYHSSTTSRQTSQATSNCSSFQSQTHSSSSPRDLLALKLSKVKATAALFESRSSSSQQNSPSIEHHYQQQQQQQQQQPSSINHLIISPLDRTNSLDRTRQMNASMLLTTTTPPPSSCTQLSSSSYPSLQLSSGHVKQIKNQFLSHHSLAQLERRHSSDRPSHHQPAKVLQHYHPE</sequence>
<dbReference type="EMBL" id="PGCJ01000050">
    <property type="protein sequence ID" value="PLW54167.1"/>
    <property type="molecule type" value="Genomic_DNA"/>
</dbReference>
<gene>
    <name evidence="2" type="ORF">PCANC_06465</name>
</gene>
<dbReference type="AlphaFoldDB" id="A0A2N5VVZ0"/>
<comment type="caution">
    <text evidence="2">The sequence shown here is derived from an EMBL/GenBank/DDBJ whole genome shotgun (WGS) entry which is preliminary data.</text>
</comment>
<protein>
    <submittedName>
        <fullName evidence="2">Uncharacterized protein</fullName>
    </submittedName>
</protein>
<proteinExistence type="predicted"/>